<feature type="domain" description="Mechanosensitive ion channel MscS" evidence="2">
    <location>
        <begin position="93"/>
        <end position="137"/>
    </location>
</feature>
<dbReference type="Pfam" id="PF00924">
    <property type="entry name" value="MS_channel_2nd"/>
    <property type="match status" value="1"/>
</dbReference>
<accession>H6NHH1</accession>
<reference evidence="3 4" key="1">
    <citation type="journal article" date="2012" name="J. Bacteriol.">
        <title>Complete Genome Sequence of Paenibacillus mucilaginosus 3016, a Bacterium Functional as Microbial Fertilizer.</title>
        <authorList>
            <person name="Ma M."/>
            <person name="Wang Z."/>
            <person name="Li L."/>
            <person name="Jiang X."/>
            <person name="Guan D."/>
            <person name="Cao F."/>
            <person name="Chen H."/>
            <person name="Wang X."/>
            <person name="Shen D."/>
            <person name="Du B."/>
            <person name="Li J."/>
        </authorList>
    </citation>
    <scope>NUCLEOTIDE SEQUENCE [LARGE SCALE GENOMIC DNA]</scope>
    <source>
        <strain evidence="3 4">3016</strain>
    </source>
</reference>
<dbReference type="GO" id="GO:0055085">
    <property type="term" value="P:transmembrane transport"/>
    <property type="evidence" value="ECO:0007669"/>
    <property type="project" value="InterPro"/>
</dbReference>
<evidence type="ECO:0000313" key="3">
    <source>
        <dbReference type="EMBL" id="AFC29568.1"/>
    </source>
</evidence>
<evidence type="ECO:0000313" key="4">
    <source>
        <dbReference type="Proteomes" id="UP000007523"/>
    </source>
</evidence>
<dbReference type="InterPro" id="IPR006685">
    <property type="entry name" value="MscS_channel_2nd"/>
</dbReference>
<gene>
    <name evidence="3" type="ORF">PM3016_2688</name>
</gene>
<evidence type="ECO:0000256" key="1">
    <source>
        <dbReference type="SAM" id="Coils"/>
    </source>
</evidence>
<dbReference type="AlphaFoldDB" id="H6NHH1"/>
<dbReference type="HOGENOM" id="CLU_1990435_0_0_9"/>
<keyword evidence="4" id="KW-1185">Reference proteome</keyword>
<keyword evidence="1" id="KW-0175">Coiled coil</keyword>
<dbReference type="Proteomes" id="UP000007523">
    <property type="component" value="Chromosome"/>
</dbReference>
<dbReference type="EMBL" id="CP003235">
    <property type="protein sequence ID" value="AFC29568.1"/>
    <property type="molecule type" value="Genomic_DNA"/>
</dbReference>
<feature type="coiled-coil region" evidence="1">
    <location>
        <begin position="9"/>
        <end position="75"/>
    </location>
</feature>
<dbReference type="STRING" id="1116391.PM3016_2688"/>
<dbReference type="GO" id="GO:0016020">
    <property type="term" value="C:membrane"/>
    <property type="evidence" value="ECO:0007669"/>
    <property type="project" value="InterPro"/>
</dbReference>
<proteinExistence type="predicted"/>
<dbReference type="Gene3D" id="2.30.30.60">
    <property type="match status" value="1"/>
</dbReference>
<dbReference type="KEGG" id="pmq:PM3016_2688"/>
<organism evidence="3 4">
    <name type="scientific">Paenibacillus mucilaginosus 3016</name>
    <dbReference type="NCBI Taxonomy" id="1116391"/>
    <lineage>
        <taxon>Bacteria</taxon>
        <taxon>Bacillati</taxon>
        <taxon>Bacillota</taxon>
        <taxon>Bacilli</taxon>
        <taxon>Bacillales</taxon>
        <taxon>Paenibacillaceae</taxon>
        <taxon>Paenibacillus</taxon>
    </lineage>
</organism>
<name>H6NHH1_9BACL</name>
<sequence length="140" mass="15708">MCFFCWKPSRELERRVRRLEVEFEAFRELTAGEIQRLEQEQLALKAEVTTLRGELLELEGQWIALTAEVAELREQVETGLFPQPELRAFLESKLGDTVSITLPDASLQGVVITVGVDAVQIREASGELVTIPLAQITAVQ</sequence>
<dbReference type="InterPro" id="IPR023408">
    <property type="entry name" value="MscS_beta-dom_sf"/>
</dbReference>
<dbReference type="RefSeq" id="WP_014369861.1">
    <property type="nucleotide sequence ID" value="NC_016935.1"/>
</dbReference>
<protein>
    <recommendedName>
        <fullName evidence="2">Mechanosensitive ion channel MscS domain-containing protein</fullName>
    </recommendedName>
</protein>
<evidence type="ECO:0000259" key="2">
    <source>
        <dbReference type="Pfam" id="PF00924"/>
    </source>
</evidence>